<sequence>MGKVRILGIIGGFFAIVGIVASLFVELLGWYNAGPGAYVNAIGGGTAGIIASPIVILEFLPGIIAVLGAILCFVPKKITCLIGGLLVIIGAGLFLFGATANFSNFGAFWVSSTVHIGYGWMICVFGGLLGFIGTFVGEE</sequence>
<reference evidence="2 3" key="2">
    <citation type="journal article" date="2024" name="Int. J. Syst. Evol. Microbiol.">
        <title>Promethearchaeum syntrophicum gen. nov., sp. nov., an anaerobic, obligately syntrophic archaeon, the first isolate of the lineage 'Asgard' archaea, and proposal of the new archaeal phylum Promethearchaeota phyl. nov. and kingdom Promethearchaeati regn. nov.</title>
        <authorList>
            <person name="Imachi H."/>
            <person name="Nobu M.K."/>
            <person name="Kato S."/>
            <person name="Takaki Y."/>
            <person name="Miyazaki M."/>
            <person name="Miyata M."/>
            <person name="Ogawara M."/>
            <person name="Saito Y."/>
            <person name="Sakai S."/>
            <person name="Tahara Y.O."/>
            <person name="Takano Y."/>
            <person name="Tasumi E."/>
            <person name="Uematsu K."/>
            <person name="Yoshimura T."/>
            <person name="Itoh T."/>
            <person name="Ohkuma M."/>
            <person name="Takai K."/>
        </authorList>
    </citation>
    <scope>NUCLEOTIDE SEQUENCE [LARGE SCALE GENOMIC DNA]</scope>
    <source>
        <strain evidence="2 3">MK-D1</strain>
    </source>
</reference>
<accession>A0A5B9DGU1</accession>
<dbReference type="GeneID" id="41331682"/>
<keyword evidence="3" id="KW-1185">Reference proteome</keyword>
<evidence type="ECO:0000256" key="1">
    <source>
        <dbReference type="SAM" id="Phobius"/>
    </source>
</evidence>
<dbReference type="EMBL" id="CP042905">
    <property type="protein sequence ID" value="QEE17877.1"/>
    <property type="molecule type" value="Genomic_DNA"/>
</dbReference>
<name>A0A5B9DGU1_9ARCH</name>
<evidence type="ECO:0000313" key="3">
    <source>
        <dbReference type="Proteomes" id="UP000321408"/>
    </source>
</evidence>
<dbReference type="RefSeq" id="WP_147664757.1">
    <property type="nucleotide sequence ID" value="NZ_CP042905.2"/>
</dbReference>
<organism evidence="2 3">
    <name type="scientific">Promethearchaeum syntrophicum</name>
    <dbReference type="NCBI Taxonomy" id="2594042"/>
    <lineage>
        <taxon>Archaea</taxon>
        <taxon>Promethearchaeati</taxon>
        <taxon>Promethearchaeota</taxon>
        <taxon>Promethearchaeia</taxon>
        <taxon>Promethearchaeales</taxon>
        <taxon>Promethearchaeaceae</taxon>
        <taxon>Promethearchaeum</taxon>
    </lineage>
</organism>
<dbReference type="AlphaFoldDB" id="A0A5B9DGU1"/>
<dbReference type="KEGG" id="psyt:DSAG12_03715"/>
<keyword evidence="1" id="KW-0812">Transmembrane</keyword>
<evidence type="ECO:0000313" key="2">
    <source>
        <dbReference type="EMBL" id="QEE17877.1"/>
    </source>
</evidence>
<feature type="transmembrane region" description="Helical" evidence="1">
    <location>
        <begin position="50"/>
        <end position="73"/>
    </location>
</feature>
<feature type="transmembrane region" description="Helical" evidence="1">
    <location>
        <begin position="80"/>
        <end position="98"/>
    </location>
</feature>
<keyword evidence="1" id="KW-0472">Membrane</keyword>
<dbReference type="Proteomes" id="UP000321408">
    <property type="component" value="Chromosome"/>
</dbReference>
<feature type="transmembrane region" description="Helical" evidence="1">
    <location>
        <begin position="7"/>
        <end position="30"/>
    </location>
</feature>
<keyword evidence="1" id="KW-1133">Transmembrane helix</keyword>
<feature type="transmembrane region" description="Helical" evidence="1">
    <location>
        <begin position="118"/>
        <end position="137"/>
    </location>
</feature>
<protein>
    <submittedName>
        <fullName evidence="2">Uncharacterized protein</fullName>
    </submittedName>
</protein>
<reference evidence="2 3" key="1">
    <citation type="journal article" date="2020" name="Nature">
        <title>Isolation of an archaeon at the prokaryote-eukaryote interface.</title>
        <authorList>
            <person name="Imachi H."/>
            <person name="Nobu M.K."/>
            <person name="Nakahara N."/>
            <person name="Morono Y."/>
            <person name="Ogawara M."/>
            <person name="Takaki Y."/>
            <person name="Takano Y."/>
            <person name="Uematsu K."/>
            <person name="Ikuta T."/>
            <person name="Ito M."/>
            <person name="Matsui Y."/>
            <person name="Miyazaki M."/>
            <person name="Murata K."/>
            <person name="Saito Y."/>
            <person name="Sakai S."/>
            <person name="Song C."/>
            <person name="Tasumi E."/>
            <person name="Yamanaka Y."/>
            <person name="Yamaguchi T."/>
            <person name="Kamagata Y."/>
            <person name="Tamaki H."/>
            <person name="Takai K."/>
        </authorList>
    </citation>
    <scope>NUCLEOTIDE SEQUENCE [LARGE SCALE GENOMIC DNA]</scope>
    <source>
        <strain evidence="2 3">MK-D1</strain>
    </source>
</reference>
<proteinExistence type="predicted"/>
<gene>
    <name evidence="2" type="ORF">DSAG12_03715</name>
</gene>